<dbReference type="Pfam" id="PF08449">
    <property type="entry name" value="UAA"/>
    <property type="match status" value="1"/>
</dbReference>
<feature type="transmembrane region" description="Helical" evidence="8">
    <location>
        <begin position="45"/>
        <end position="67"/>
    </location>
</feature>
<keyword evidence="6 8" id="KW-1133">Transmembrane helix</keyword>
<comment type="subcellular location">
    <subcellularLocation>
        <location evidence="1">Endoplasmic reticulum membrane</location>
        <topology evidence="1">Multi-pass membrane protein</topology>
    </subcellularLocation>
</comment>
<protein>
    <submittedName>
        <fullName evidence="9">Solute carrier family 35 member B1 homolog (Trinotate prediction)</fullName>
    </submittedName>
</protein>
<evidence type="ECO:0000256" key="2">
    <source>
        <dbReference type="ARBA" id="ARBA00010694"/>
    </source>
</evidence>
<dbReference type="InterPro" id="IPR013657">
    <property type="entry name" value="SCL35B1-4/HUT1"/>
</dbReference>
<evidence type="ECO:0000256" key="4">
    <source>
        <dbReference type="ARBA" id="ARBA00022692"/>
    </source>
</evidence>
<evidence type="ECO:0000256" key="6">
    <source>
        <dbReference type="ARBA" id="ARBA00022989"/>
    </source>
</evidence>
<organism evidence="9">
    <name type="scientific">Myxobolus squamalis</name>
    <name type="common">Myxosporean</name>
    <dbReference type="NCBI Taxonomy" id="59785"/>
    <lineage>
        <taxon>Eukaryota</taxon>
        <taxon>Metazoa</taxon>
        <taxon>Cnidaria</taxon>
        <taxon>Myxozoa</taxon>
        <taxon>Myxosporea</taxon>
        <taxon>Bivalvulida</taxon>
        <taxon>Platysporina</taxon>
        <taxon>Myxobolidae</taxon>
        <taxon>Myxobolus</taxon>
    </lineage>
</organism>
<dbReference type="GO" id="GO:0005789">
    <property type="term" value="C:endoplasmic reticulum membrane"/>
    <property type="evidence" value="ECO:0007669"/>
    <property type="project" value="UniProtKB-SubCell"/>
</dbReference>
<evidence type="ECO:0000256" key="7">
    <source>
        <dbReference type="ARBA" id="ARBA00023136"/>
    </source>
</evidence>
<comment type="similarity">
    <text evidence="2">Belongs to the nucleotide-sugar transporter family. SLC35B subfamily.</text>
</comment>
<evidence type="ECO:0000256" key="1">
    <source>
        <dbReference type="ARBA" id="ARBA00004477"/>
    </source>
</evidence>
<dbReference type="GO" id="GO:0005460">
    <property type="term" value="F:UDP-glucose transmembrane transporter activity"/>
    <property type="evidence" value="ECO:0007669"/>
    <property type="project" value="TreeGrafter"/>
</dbReference>
<evidence type="ECO:0000256" key="8">
    <source>
        <dbReference type="SAM" id="Phobius"/>
    </source>
</evidence>
<evidence type="ECO:0000313" key="9">
    <source>
        <dbReference type="EMBL" id="NDJ97985.1"/>
    </source>
</evidence>
<name>A0A6B2G6V6_MYXSQ</name>
<feature type="transmembrane region" description="Helical" evidence="8">
    <location>
        <begin position="79"/>
        <end position="101"/>
    </location>
</feature>
<dbReference type="PANTHER" id="PTHR10778">
    <property type="entry name" value="SOLUTE CARRIER FAMILY 35 MEMBER B"/>
    <property type="match status" value="1"/>
</dbReference>
<keyword evidence="7 8" id="KW-0472">Membrane</keyword>
<feature type="transmembrane region" description="Helical" evidence="8">
    <location>
        <begin position="158"/>
        <end position="180"/>
    </location>
</feature>
<feature type="transmembrane region" description="Helical" evidence="8">
    <location>
        <begin position="107"/>
        <end position="125"/>
    </location>
</feature>
<accession>A0A6B2G6V6</accession>
<keyword evidence="3" id="KW-0813">Transport</keyword>
<evidence type="ECO:0000256" key="5">
    <source>
        <dbReference type="ARBA" id="ARBA00022824"/>
    </source>
</evidence>
<feature type="transmembrane region" description="Helical" evidence="8">
    <location>
        <begin position="132"/>
        <end position="152"/>
    </location>
</feature>
<proteinExistence type="inferred from homology"/>
<dbReference type="EMBL" id="GHBR01004140">
    <property type="protein sequence ID" value="NDJ97985.1"/>
    <property type="molecule type" value="Transcribed_RNA"/>
</dbReference>
<feature type="transmembrane region" description="Helical" evidence="8">
    <location>
        <begin position="7"/>
        <end position="25"/>
    </location>
</feature>
<dbReference type="PANTHER" id="PTHR10778:SF10">
    <property type="entry name" value="SOLUTE CARRIER FAMILY 35 MEMBER B1"/>
    <property type="match status" value="1"/>
</dbReference>
<dbReference type="AlphaFoldDB" id="A0A6B2G6V6"/>
<keyword evidence="5" id="KW-0256">Endoplasmic reticulum</keyword>
<dbReference type="GO" id="GO:0005459">
    <property type="term" value="F:UDP-galactose transmembrane transporter activity"/>
    <property type="evidence" value="ECO:0007669"/>
    <property type="project" value="TreeGrafter"/>
</dbReference>
<dbReference type="GO" id="GO:0000139">
    <property type="term" value="C:Golgi membrane"/>
    <property type="evidence" value="ECO:0007669"/>
    <property type="project" value="TreeGrafter"/>
</dbReference>
<sequence>MKSNLSKLIIYGTFYFLFNSIHGIYQEKISRGYLIINQTVSTSSFFAFHGFYAFCCVIFSVCINTESKKFSYLECKNKLLIIAALYYALSSIFGISSLGYVNYPTHVVIKSVKPLFVMICLMIGISRKIKFIQLFVGVILFIGVALFSRINITSFGMIAISLGDSYLFLSLLFDGLNSVIQDKTRQNNRHWWS</sequence>
<keyword evidence="4 8" id="KW-0812">Transmembrane</keyword>
<evidence type="ECO:0000256" key="3">
    <source>
        <dbReference type="ARBA" id="ARBA00022448"/>
    </source>
</evidence>
<reference evidence="9" key="1">
    <citation type="submission" date="2018-11" db="EMBL/GenBank/DDBJ databases">
        <title>Myxobolus squamalis genome and transcriptome.</title>
        <authorList>
            <person name="Yahalomi D."/>
            <person name="Atkinson S.D."/>
            <person name="Neuhof M."/>
            <person name="Chang E.S."/>
            <person name="Philippe H."/>
            <person name="Cartwright P."/>
            <person name="Bartholomew J.L."/>
            <person name="Huchon D."/>
        </authorList>
    </citation>
    <scope>NUCLEOTIDE SEQUENCE</scope>
    <source>
        <strain evidence="9">71B08</strain>
        <tissue evidence="9">Whole</tissue>
    </source>
</reference>